<evidence type="ECO:0000313" key="1">
    <source>
        <dbReference type="EMBL" id="WMW22893.1"/>
    </source>
</evidence>
<accession>A0AA51YJS1</accession>
<gene>
    <name evidence="1" type="ORF">RE476_03450</name>
</gene>
<dbReference type="Proteomes" id="UP001183006">
    <property type="component" value="Chromosome"/>
</dbReference>
<proteinExistence type="predicted"/>
<keyword evidence="2" id="KW-1185">Reference proteome</keyword>
<dbReference type="RefSeq" id="WP_309309007.1">
    <property type="nucleotide sequence ID" value="NZ_CP133594.1"/>
</dbReference>
<dbReference type="GeneID" id="84229165"/>
<dbReference type="KEGG" id="mmav:RE476_03450"/>
<dbReference type="AlphaFoldDB" id="A0AA51YJS1"/>
<dbReference type="EMBL" id="CP133594">
    <property type="protein sequence ID" value="WMW22893.1"/>
    <property type="molecule type" value="Genomic_DNA"/>
</dbReference>
<dbReference type="PROSITE" id="PS51257">
    <property type="entry name" value="PROKAR_LIPOPROTEIN"/>
    <property type="match status" value="1"/>
</dbReference>
<evidence type="ECO:0000313" key="2">
    <source>
        <dbReference type="Proteomes" id="UP001183006"/>
    </source>
</evidence>
<name>A0AA51YJS1_9EURY</name>
<protein>
    <submittedName>
        <fullName evidence="1">Uncharacterized protein</fullName>
    </submittedName>
</protein>
<organism evidence="1 2">
    <name type="scientific">Methanolobus mangrovi</name>
    <dbReference type="NCBI Taxonomy" id="3072977"/>
    <lineage>
        <taxon>Archaea</taxon>
        <taxon>Methanobacteriati</taxon>
        <taxon>Methanobacteriota</taxon>
        <taxon>Stenosarchaea group</taxon>
        <taxon>Methanomicrobia</taxon>
        <taxon>Methanosarcinales</taxon>
        <taxon>Methanosarcinaceae</taxon>
        <taxon>Methanolobus</taxon>
    </lineage>
</organism>
<reference evidence="1" key="1">
    <citation type="submission" date="2023-08" db="EMBL/GenBank/DDBJ databases">
        <title>Methanolobus mangrovi sp. nov. and Methanolobus sediminis sp. nov, two novel methylotrophic methanogens isolated from mangrove sediments in China.</title>
        <authorList>
            <person name="Zhou J."/>
        </authorList>
    </citation>
    <scope>NUCLEOTIDE SEQUENCE</scope>
    <source>
        <strain evidence="1">FTZ2</strain>
    </source>
</reference>
<sequence>MKRMIMICILTLAILSAGCTENDTTDISDDAVITHLTYGAFTLQSMAVQELVINSTTVNLSYYNYENKLTARYIKPIDEETRSNLLELFRDNQFTKMDKLYEPQEGQPIVADTGTVEISLDQDGTTKTVKVDPYFHDYMPDKLREIDEALLKLKRYAAAISTEDAEAMAGEWIMNAPTYSFDGSNPVLTDHQYNEEEPEVHILTYTFNSSHGGYGNRSDQMVTQVITNHIVEIRLYNEIVESVIIDDMWNEMTQSMLDKVVEMKSEQACDQTPWQLWYAEGNINFLMEPTEEELVIAYFSTFHGIEISDFSSRSLNDGMCQYSLKIKESDAETMAEFGWQEA</sequence>